<accession>A0A4D6WKD1</accession>
<dbReference type="EMBL" id="MK814609">
    <property type="protein sequence ID" value="QCI04227.1"/>
    <property type="molecule type" value="Genomic_DNA"/>
</dbReference>
<dbReference type="InterPro" id="IPR036866">
    <property type="entry name" value="RibonucZ/Hydroxyglut_hydro"/>
</dbReference>
<reference evidence="1" key="2">
    <citation type="submission" date="2019-04" db="EMBL/GenBank/DDBJ databases">
        <authorList>
            <person name="Pasella M."/>
        </authorList>
    </citation>
    <scope>NUCLEOTIDE SEQUENCE</scope>
    <source>
        <strain evidence="1">PD2933</strain>
    </source>
</reference>
<geneLocation type="plastid" evidence="1"/>
<dbReference type="AlphaFoldDB" id="A0A4D6WKD1"/>
<dbReference type="PANTHER" id="PTHR46018">
    <property type="entry name" value="ZINC PHOSPHODIESTERASE ELAC PROTEIN 1"/>
    <property type="match status" value="1"/>
</dbReference>
<dbReference type="GO" id="GO:0042781">
    <property type="term" value="F:3'-tRNA processing endoribonuclease activity"/>
    <property type="evidence" value="ECO:0007669"/>
    <property type="project" value="TreeGrafter"/>
</dbReference>
<dbReference type="Gene3D" id="3.60.15.10">
    <property type="entry name" value="Ribonuclease Z/Hydroxyacylglutathione hydrolase-like"/>
    <property type="match status" value="1"/>
</dbReference>
<proteinExistence type="predicted"/>
<protein>
    <submittedName>
        <fullName evidence="1">Ribonuclease Z</fullName>
    </submittedName>
</protein>
<name>A0A4D6WKD1_9FLOR</name>
<gene>
    <name evidence="1" type="primary">rnz</name>
</gene>
<reference evidence="1" key="1">
    <citation type="journal article" date="2019" name="Mol. Phylogenet. Evol.">
        <title>Morphological evolution and classification of the red algal order Ceramiales inferred using plastid phylogenomics.</title>
        <authorList>
            <person name="Diaz-Tapia P."/>
            <person name="Pasella M.M."/>
            <person name="Verbruggen H."/>
            <person name="Maggs C.A."/>
        </authorList>
    </citation>
    <scope>NUCLEOTIDE SEQUENCE</scope>
    <source>
        <strain evidence="1">PD2933</strain>
    </source>
</reference>
<evidence type="ECO:0000313" key="1">
    <source>
        <dbReference type="EMBL" id="QCI04227.1"/>
    </source>
</evidence>
<sequence length="224" mass="25750">MNIVNLKKYSIYCGNSFILKLSHLKDLVLFNCCEGLQCYVIQKKLKINHISRIILTDLSINNTAGLLGLLSSLNSIGRVKDLHIYGPLGLEKYLDFGKKYSHTNFGYVLYIHILTDGLSINHGKYRIYSLTNNSSYEFFILCREQAGKFRMKRTSNNYVKPSPLYSSLKIGKNFLLPDGLALDGHKFTYTSFKGQNCLFILNKFYDKTFTRNVIQDIIILNMNK</sequence>
<keyword evidence="1" id="KW-0934">Plastid</keyword>
<dbReference type="SUPFAM" id="SSF56281">
    <property type="entry name" value="Metallo-hydrolase/oxidoreductase"/>
    <property type="match status" value="1"/>
</dbReference>
<dbReference type="PANTHER" id="PTHR46018:SF2">
    <property type="entry name" value="ZINC PHOSPHODIESTERASE ELAC PROTEIN 1"/>
    <property type="match status" value="1"/>
</dbReference>
<organism evidence="1">
    <name type="scientific">Anotrichium furcellatum</name>
    <dbReference type="NCBI Taxonomy" id="41999"/>
    <lineage>
        <taxon>Eukaryota</taxon>
        <taxon>Rhodophyta</taxon>
        <taxon>Florideophyceae</taxon>
        <taxon>Rhodymeniophycidae</taxon>
        <taxon>Ceramiales</taxon>
        <taxon>Ceramiaceae</taxon>
        <taxon>Anotrichium</taxon>
    </lineage>
</organism>